<dbReference type="InterPro" id="IPR001810">
    <property type="entry name" value="F-box_dom"/>
</dbReference>
<organism evidence="2 3">
    <name type="scientific">Arthrobotrys conoides</name>
    <dbReference type="NCBI Taxonomy" id="74498"/>
    <lineage>
        <taxon>Eukaryota</taxon>
        <taxon>Fungi</taxon>
        <taxon>Dikarya</taxon>
        <taxon>Ascomycota</taxon>
        <taxon>Pezizomycotina</taxon>
        <taxon>Orbiliomycetes</taxon>
        <taxon>Orbiliales</taxon>
        <taxon>Orbiliaceae</taxon>
        <taxon>Arthrobotrys</taxon>
    </lineage>
</organism>
<accession>A0AAN8NV64</accession>
<name>A0AAN8NV64_9PEZI</name>
<evidence type="ECO:0000313" key="3">
    <source>
        <dbReference type="Proteomes" id="UP001307849"/>
    </source>
</evidence>
<gene>
    <name evidence="2" type="ORF">TWF506_000080</name>
</gene>
<sequence>MAAFARLPAEIHIQILSYLDWQNKYRCSLASKKWQSVLFTHGQDVRLADSRDYEESIGEMDEQEGFRWGPRRPGYHPLFQGTLICYMELDFYGNIKAMAFGPRIRAQTKPIKLSSPTMQYPIITGLGRCFLLNDQIFERIPELPDDGTGDPRRISLEMSLGDNHNRRYVQNKVWLFSEETRLDKMTIKEFIGLVMENLREHDPLKYSRNTRRVTVRIRRSHRYLITVYAELFEIPGPKLKTRIFANLIALGRRSRSVC</sequence>
<dbReference type="Proteomes" id="UP001307849">
    <property type="component" value="Unassembled WGS sequence"/>
</dbReference>
<protein>
    <recommendedName>
        <fullName evidence="1">F-box domain-containing protein</fullName>
    </recommendedName>
</protein>
<feature type="domain" description="F-box" evidence="1">
    <location>
        <begin position="1"/>
        <end position="38"/>
    </location>
</feature>
<dbReference type="SUPFAM" id="SSF81383">
    <property type="entry name" value="F-box domain"/>
    <property type="match status" value="1"/>
</dbReference>
<evidence type="ECO:0000259" key="1">
    <source>
        <dbReference type="PROSITE" id="PS50181"/>
    </source>
</evidence>
<dbReference type="Pfam" id="PF12937">
    <property type="entry name" value="F-box-like"/>
    <property type="match status" value="1"/>
</dbReference>
<proteinExistence type="predicted"/>
<dbReference type="Gene3D" id="1.20.1280.50">
    <property type="match status" value="1"/>
</dbReference>
<keyword evidence="3" id="KW-1185">Reference proteome</keyword>
<dbReference type="AlphaFoldDB" id="A0AAN8NV64"/>
<reference evidence="2 3" key="1">
    <citation type="submission" date="2019-10" db="EMBL/GenBank/DDBJ databases">
        <authorList>
            <person name="Palmer J.M."/>
        </authorList>
    </citation>
    <scope>NUCLEOTIDE SEQUENCE [LARGE SCALE GENOMIC DNA]</scope>
    <source>
        <strain evidence="2 3">TWF506</strain>
    </source>
</reference>
<dbReference type="EMBL" id="JAVHJM010000001">
    <property type="protein sequence ID" value="KAK6519785.1"/>
    <property type="molecule type" value="Genomic_DNA"/>
</dbReference>
<dbReference type="PROSITE" id="PS50181">
    <property type="entry name" value="FBOX"/>
    <property type="match status" value="1"/>
</dbReference>
<comment type="caution">
    <text evidence="2">The sequence shown here is derived from an EMBL/GenBank/DDBJ whole genome shotgun (WGS) entry which is preliminary data.</text>
</comment>
<evidence type="ECO:0000313" key="2">
    <source>
        <dbReference type="EMBL" id="KAK6519785.1"/>
    </source>
</evidence>
<dbReference type="InterPro" id="IPR036047">
    <property type="entry name" value="F-box-like_dom_sf"/>
</dbReference>